<accession>A0A0F9AH53</accession>
<dbReference type="EMBL" id="LAZR01042698">
    <property type="protein sequence ID" value="KKL08899.1"/>
    <property type="molecule type" value="Genomic_DNA"/>
</dbReference>
<evidence type="ECO:0000256" key="1">
    <source>
        <dbReference type="SAM" id="Phobius"/>
    </source>
</evidence>
<gene>
    <name evidence="2" type="ORF">LCGC14_2571240</name>
</gene>
<evidence type="ECO:0008006" key="3">
    <source>
        <dbReference type="Google" id="ProtNLM"/>
    </source>
</evidence>
<comment type="caution">
    <text evidence="2">The sequence shown here is derived from an EMBL/GenBank/DDBJ whole genome shotgun (WGS) entry which is preliminary data.</text>
</comment>
<evidence type="ECO:0000313" key="2">
    <source>
        <dbReference type="EMBL" id="KKL08899.1"/>
    </source>
</evidence>
<proteinExistence type="predicted"/>
<protein>
    <recommendedName>
        <fullName evidence="3">Yip1 domain-containing protein</fullName>
    </recommendedName>
</protein>
<name>A0A0F9AH53_9ZZZZ</name>
<feature type="transmembrane region" description="Helical" evidence="1">
    <location>
        <begin position="53"/>
        <end position="73"/>
    </location>
</feature>
<keyword evidence="1" id="KW-0812">Transmembrane</keyword>
<feature type="transmembrane region" description="Helical" evidence="1">
    <location>
        <begin position="129"/>
        <end position="153"/>
    </location>
</feature>
<feature type="transmembrane region" description="Helical" evidence="1">
    <location>
        <begin position="93"/>
        <end position="117"/>
    </location>
</feature>
<feature type="transmembrane region" description="Helical" evidence="1">
    <location>
        <begin position="28"/>
        <end position="46"/>
    </location>
</feature>
<keyword evidence="1" id="KW-0472">Membrane</keyword>
<dbReference type="AlphaFoldDB" id="A0A0F9AH53"/>
<organism evidence="2">
    <name type="scientific">marine sediment metagenome</name>
    <dbReference type="NCBI Taxonomy" id="412755"/>
    <lineage>
        <taxon>unclassified sequences</taxon>
        <taxon>metagenomes</taxon>
        <taxon>ecological metagenomes</taxon>
    </lineage>
</organism>
<reference evidence="2" key="1">
    <citation type="journal article" date="2015" name="Nature">
        <title>Complex archaea that bridge the gap between prokaryotes and eukaryotes.</title>
        <authorList>
            <person name="Spang A."/>
            <person name="Saw J.H."/>
            <person name="Jorgensen S.L."/>
            <person name="Zaremba-Niedzwiedzka K."/>
            <person name="Martijn J."/>
            <person name="Lind A.E."/>
            <person name="van Eijk R."/>
            <person name="Schleper C."/>
            <person name="Guy L."/>
            <person name="Ettema T.J."/>
        </authorList>
    </citation>
    <scope>NUCLEOTIDE SEQUENCE</scope>
</reference>
<keyword evidence="1" id="KW-1133">Transmembrane helix</keyword>
<sequence>MRNPSVLVVCRLVSRTCSQDCAEEVQKIVPAILLILFPEVILSYIGKHPIRSLLHLADLVVSILISIPIYLVLNGVIDLFIENRQEALTEVAGALALFEVVPIAFIIMTFLYFLGILTRSLIYQSSRKIAYLWVIVSAFSTFSVLVVLAPLAVRT</sequence>